<evidence type="ECO:0000313" key="5">
    <source>
        <dbReference type="Proteomes" id="UP001331561"/>
    </source>
</evidence>
<protein>
    <submittedName>
        <fullName evidence="4">MlaD family protein</fullName>
    </submittedName>
</protein>
<evidence type="ECO:0000259" key="3">
    <source>
        <dbReference type="Pfam" id="PF02470"/>
    </source>
</evidence>
<feature type="region of interest" description="Disordered" evidence="1">
    <location>
        <begin position="294"/>
        <end position="314"/>
    </location>
</feature>
<comment type="caution">
    <text evidence="4">The sequence shown here is derived from an EMBL/GenBank/DDBJ whole genome shotgun (WGS) entry which is preliminary data.</text>
</comment>
<dbReference type="PANTHER" id="PTHR36698">
    <property type="entry name" value="BLL5892 PROTEIN"/>
    <property type="match status" value="1"/>
</dbReference>
<feature type="transmembrane region" description="Helical" evidence="2">
    <location>
        <begin position="7"/>
        <end position="28"/>
    </location>
</feature>
<dbReference type="RefSeq" id="WP_327599449.1">
    <property type="nucleotide sequence ID" value="NZ_JAYXHS010000002.1"/>
</dbReference>
<dbReference type="Proteomes" id="UP001331561">
    <property type="component" value="Unassembled WGS sequence"/>
</dbReference>
<dbReference type="PANTHER" id="PTHR36698:SF2">
    <property type="entry name" value="MCE_MLAD DOMAIN-CONTAINING PROTEIN"/>
    <property type="match status" value="1"/>
</dbReference>
<keyword evidence="2" id="KW-0812">Transmembrane</keyword>
<dbReference type="EMBL" id="JAYXHS010000002">
    <property type="protein sequence ID" value="MEC5386484.1"/>
    <property type="molecule type" value="Genomic_DNA"/>
</dbReference>
<organism evidence="4 5">
    <name type="scientific">Uliginosibacterium silvisoli</name>
    <dbReference type="NCBI Taxonomy" id="3114758"/>
    <lineage>
        <taxon>Bacteria</taxon>
        <taxon>Pseudomonadati</taxon>
        <taxon>Pseudomonadota</taxon>
        <taxon>Betaproteobacteria</taxon>
        <taxon>Rhodocyclales</taxon>
        <taxon>Zoogloeaceae</taxon>
        <taxon>Uliginosibacterium</taxon>
    </lineage>
</organism>
<keyword evidence="2" id="KW-0472">Membrane</keyword>
<gene>
    <name evidence="4" type="ORF">VVD49_12170</name>
</gene>
<feature type="compositionally biased region" description="Low complexity" evidence="1">
    <location>
        <begin position="294"/>
        <end position="305"/>
    </location>
</feature>
<evidence type="ECO:0000256" key="2">
    <source>
        <dbReference type="SAM" id="Phobius"/>
    </source>
</evidence>
<name>A0ABU6K3K7_9RHOO</name>
<keyword evidence="5" id="KW-1185">Reference proteome</keyword>
<feature type="domain" description="Mce/MlaD" evidence="3">
    <location>
        <begin position="46"/>
        <end position="112"/>
    </location>
</feature>
<sequence length="314" mass="34280">MENRAHAFAVGLVALLLISGILLTLWWFGGGGEEFRTYELETSKGVTGLNNQAAVRFRGVRVGRVMSIDLDDTDPYKVIVQIRVRKDVPMTYGTVATLGFQGLTGNAFVLLDDTGKDPRPLLPKGQDPVRIALQPGLIEQASDTGRKVIGRLDEASQNFARLMRPENIDRMDTMLKNLASSTEHLNKTLEQAPLLVGDVRRIVSPQTAEQLHTAVAQFSEVSKKLSPAIDNWNRTLGRVEAAGTRIDRLGADLQSGLVGDTLPRINALTTELQSTSAQLNFFLNDIQRSPQSFLLGQQPGLLGPGETAAPRESK</sequence>
<accession>A0ABU6K3K7</accession>
<evidence type="ECO:0000256" key="1">
    <source>
        <dbReference type="SAM" id="MobiDB-lite"/>
    </source>
</evidence>
<keyword evidence="2" id="KW-1133">Transmembrane helix</keyword>
<proteinExistence type="predicted"/>
<dbReference type="Pfam" id="PF02470">
    <property type="entry name" value="MlaD"/>
    <property type="match status" value="1"/>
</dbReference>
<dbReference type="InterPro" id="IPR003399">
    <property type="entry name" value="Mce/MlaD"/>
</dbReference>
<reference evidence="4 5" key="1">
    <citation type="submission" date="2024-01" db="EMBL/GenBank/DDBJ databases">
        <title>Uliginosibacterium soil sp. nov.</title>
        <authorList>
            <person name="Lv Y."/>
        </authorList>
    </citation>
    <scope>NUCLEOTIDE SEQUENCE [LARGE SCALE GENOMIC DNA]</scope>
    <source>
        <strain evidence="4 5">H3</strain>
    </source>
</reference>
<evidence type="ECO:0000313" key="4">
    <source>
        <dbReference type="EMBL" id="MEC5386484.1"/>
    </source>
</evidence>